<evidence type="ECO:0000256" key="3">
    <source>
        <dbReference type="ARBA" id="ARBA00022692"/>
    </source>
</evidence>
<feature type="transmembrane region" description="Helical" evidence="7">
    <location>
        <begin position="292"/>
        <end position="325"/>
    </location>
</feature>
<keyword evidence="3 7" id="KW-0812">Transmembrane</keyword>
<feature type="transmembrane region" description="Helical" evidence="7">
    <location>
        <begin position="256"/>
        <end position="280"/>
    </location>
</feature>
<dbReference type="OrthoDB" id="9814237at2"/>
<feature type="transmembrane region" description="Helical" evidence="7">
    <location>
        <begin position="178"/>
        <end position="200"/>
    </location>
</feature>
<keyword evidence="5 7" id="KW-0472">Membrane</keyword>
<feature type="transmembrane region" description="Helical" evidence="7">
    <location>
        <begin position="61"/>
        <end position="85"/>
    </location>
</feature>
<reference evidence="9 10" key="1">
    <citation type="submission" date="2019-02" db="EMBL/GenBank/DDBJ databases">
        <title>Sequencing the genomes of 1000 actinobacteria strains.</title>
        <authorList>
            <person name="Klenk H.-P."/>
        </authorList>
    </citation>
    <scope>NUCLEOTIDE SEQUENCE [LARGE SCALE GENOMIC DNA]</scope>
    <source>
        <strain evidence="9 10">DSM 45888</strain>
    </source>
</reference>
<evidence type="ECO:0000256" key="2">
    <source>
        <dbReference type="ARBA" id="ARBA00022475"/>
    </source>
</evidence>
<dbReference type="PANTHER" id="PTHR43124:SF10">
    <property type="entry name" value="PURINE EFFLUX PUMP PBUE"/>
    <property type="match status" value="1"/>
</dbReference>
<dbReference type="InterPro" id="IPR050189">
    <property type="entry name" value="MFS_Efflux_Transporters"/>
</dbReference>
<dbReference type="AlphaFoldDB" id="A0A4Q7UFV2"/>
<gene>
    <name evidence="9" type="ORF">EV382_3453</name>
</gene>
<comment type="caution">
    <text evidence="9">The sequence shown here is derived from an EMBL/GenBank/DDBJ whole genome shotgun (WGS) entry which is preliminary data.</text>
</comment>
<dbReference type="InterPro" id="IPR020846">
    <property type="entry name" value="MFS_dom"/>
</dbReference>
<evidence type="ECO:0000256" key="4">
    <source>
        <dbReference type="ARBA" id="ARBA00022989"/>
    </source>
</evidence>
<feature type="transmembrane region" description="Helical" evidence="7">
    <location>
        <begin position="121"/>
        <end position="143"/>
    </location>
</feature>
<keyword evidence="2" id="KW-1003">Cell membrane</keyword>
<dbReference type="InterPro" id="IPR011701">
    <property type="entry name" value="MFS"/>
</dbReference>
<feature type="transmembrane region" description="Helical" evidence="7">
    <location>
        <begin position="377"/>
        <end position="396"/>
    </location>
</feature>
<feature type="transmembrane region" description="Helical" evidence="7">
    <location>
        <begin position="345"/>
        <end position="370"/>
    </location>
</feature>
<evidence type="ECO:0000256" key="1">
    <source>
        <dbReference type="ARBA" id="ARBA00004651"/>
    </source>
</evidence>
<feature type="region of interest" description="Disordered" evidence="6">
    <location>
        <begin position="1"/>
        <end position="21"/>
    </location>
</feature>
<proteinExistence type="predicted"/>
<dbReference type="GO" id="GO:0022857">
    <property type="term" value="F:transmembrane transporter activity"/>
    <property type="evidence" value="ECO:0007669"/>
    <property type="project" value="InterPro"/>
</dbReference>
<dbReference type="PANTHER" id="PTHR43124">
    <property type="entry name" value="PURINE EFFLUX PUMP PBUE"/>
    <property type="match status" value="1"/>
</dbReference>
<feature type="transmembrane region" description="Helical" evidence="7">
    <location>
        <begin position="150"/>
        <end position="172"/>
    </location>
</feature>
<name>A0A4Q7UFV2_9ACTN</name>
<evidence type="ECO:0000259" key="8">
    <source>
        <dbReference type="PROSITE" id="PS50850"/>
    </source>
</evidence>
<feature type="transmembrane region" description="Helical" evidence="7">
    <location>
        <begin position="27"/>
        <end position="49"/>
    </location>
</feature>
<dbReference type="GO" id="GO:0005886">
    <property type="term" value="C:plasma membrane"/>
    <property type="evidence" value="ECO:0007669"/>
    <property type="project" value="UniProtKB-SubCell"/>
</dbReference>
<feature type="transmembrane region" description="Helical" evidence="7">
    <location>
        <begin position="221"/>
        <end position="244"/>
    </location>
</feature>
<feature type="domain" description="Major facilitator superfamily (MFS) profile" evidence="8">
    <location>
        <begin position="26"/>
        <end position="401"/>
    </location>
</feature>
<dbReference type="SUPFAM" id="SSF103473">
    <property type="entry name" value="MFS general substrate transporter"/>
    <property type="match status" value="1"/>
</dbReference>
<accession>A0A4Q7UFV2</accession>
<evidence type="ECO:0000313" key="10">
    <source>
        <dbReference type="Proteomes" id="UP000293781"/>
    </source>
</evidence>
<dbReference type="Pfam" id="PF07690">
    <property type="entry name" value="MFS_1"/>
    <property type="match status" value="1"/>
</dbReference>
<evidence type="ECO:0000313" key="9">
    <source>
        <dbReference type="EMBL" id="RZT80207.1"/>
    </source>
</evidence>
<dbReference type="CDD" id="cd17324">
    <property type="entry name" value="MFS_NepI_like"/>
    <property type="match status" value="1"/>
</dbReference>
<dbReference type="InterPro" id="IPR036259">
    <property type="entry name" value="MFS_trans_sf"/>
</dbReference>
<dbReference type="EMBL" id="SHKK01000001">
    <property type="protein sequence ID" value="RZT80207.1"/>
    <property type="molecule type" value="Genomic_DNA"/>
</dbReference>
<feature type="transmembrane region" description="Helical" evidence="7">
    <location>
        <begin position="92"/>
        <end position="115"/>
    </location>
</feature>
<sequence length="404" mass="40291">MTTSHGSHVAAAHTSGTTKKPRWGRPVAVLAVGSFAMGTDSFVLAGILPQISHGLSVSAGAAGQVITTFALVYGLTAPLLAAFTARLPRKPLMACALTLFILANLASAIAPTLALLLTARIAAGLGAALFTPNASAAAAALAGPLRRGQALAVILGGLTVGTVLGVPVGTAIGQQVSWRASLVFVAATGVVALVGLMATLPRLPMPPTVPLAARFGVMARGRVLTIVAFMMLASASSIMVYTYIAEVLGQTAHTTGAALAVALLVWGVGGVVGSFGSGWLADRWGAEPTLWLASAMLALTLAAFPITYSTAMATVVMALNGAAAWAVATPNNHRLTALAPDLASVVISFNSSALYLGQALGAGLGGLLLTHGAGARLLCLAAAALAVLACALHLLIGRPAPAPA</sequence>
<keyword evidence="10" id="KW-1185">Reference proteome</keyword>
<evidence type="ECO:0000256" key="6">
    <source>
        <dbReference type="SAM" id="MobiDB-lite"/>
    </source>
</evidence>
<dbReference type="PROSITE" id="PS50850">
    <property type="entry name" value="MFS"/>
    <property type="match status" value="1"/>
</dbReference>
<evidence type="ECO:0000256" key="7">
    <source>
        <dbReference type="SAM" id="Phobius"/>
    </source>
</evidence>
<keyword evidence="4 7" id="KW-1133">Transmembrane helix</keyword>
<comment type="subcellular location">
    <subcellularLocation>
        <location evidence="1">Cell membrane</location>
        <topology evidence="1">Multi-pass membrane protein</topology>
    </subcellularLocation>
</comment>
<organism evidence="9 10">
    <name type="scientific">Micromonospora violae</name>
    <dbReference type="NCBI Taxonomy" id="1278207"/>
    <lineage>
        <taxon>Bacteria</taxon>
        <taxon>Bacillati</taxon>
        <taxon>Actinomycetota</taxon>
        <taxon>Actinomycetes</taxon>
        <taxon>Micromonosporales</taxon>
        <taxon>Micromonosporaceae</taxon>
        <taxon>Micromonospora</taxon>
    </lineage>
</organism>
<dbReference type="Gene3D" id="1.20.1250.20">
    <property type="entry name" value="MFS general substrate transporter like domains"/>
    <property type="match status" value="2"/>
</dbReference>
<dbReference type="Proteomes" id="UP000293781">
    <property type="component" value="Unassembled WGS sequence"/>
</dbReference>
<evidence type="ECO:0000256" key="5">
    <source>
        <dbReference type="ARBA" id="ARBA00023136"/>
    </source>
</evidence>
<protein>
    <submittedName>
        <fullName evidence="9">Putative MFS family arabinose efflux permease</fullName>
    </submittedName>
</protein>